<gene>
    <name evidence="1" type="ORF">DSO57_1037740</name>
</gene>
<dbReference type="Proteomes" id="UP001165960">
    <property type="component" value="Unassembled WGS sequence"/>
</dbReference>
<comment type="caution">
    <text evidence="1">The sequence shown here is derived from an EMBL/GenBank/DDBJ whole genome shotgun (WGS) entry which is preliminary data.</text>
</comment>
<name>A0ACC2S0U6_9FUNG</name>
<accession>A0ACC2S0U6</accession>
<organism evidence="1 2">
    <name type="scientific">Entomophthora muscae</name>
    <dbReference type="NCBI Taxonomy" id="34485"/>
    <lineage>
        <taxon>Eukaryota</taxon>
        <taxon>Fungi</taxon>
        <taxon>Fungi incertae sedis</taxon>
        <taxon>Zoopagomycota</taxon>
        <taxon>Entomophthoromycotina</taxon>
        <taxon>Entomophthoromycetes</taxon>
        <taxon>Entomophthorales</taxon>
        <taxon>Entomophthoraceae</taxon>
        <taxon>Entomophthora</taxon>
    </lineage>
</organism>
<sequence length="336" mass="37692">MIRPSDKKALKHASFKAPRSELSPVSDTRTELKIKIHLMKTKQTKTAKTKTKPRQSKKGKTKDSIPQETNSPKVLENVASSTAIERFECYICSAQLECTENEFISHLDLCSGFGEDDNESLQEIPLSLSGELEPNKKNKTPEENEEVDVDAIDMLYGRPQFTSEDLRNFYPKGVVPNSNLIPRSQQVRDSTRVNLSPNRPFNIQAEQTSDSLYPSGTHVPPLTPDLTLSSDTITSTEQPLEHLYTGGSTIGAAEPNHLVIATLKAEILRLRASQNSTSESSSCCLICYDSFKEPMVSIGCWHVYCCECWLQTMGVKKLCPQCQRITFPEDLRRIYL</sequence>
<dbReference type="EMBL" id="QTSX02006101">
    <property type="protein sequence ID" value="KAJ9055983.1"/>
    <property type="molecule type" value="Genomic_DNA"/>
</dbReference>
<reference evidence="1" key="1">
    <citation type="submission" date="2022-04" db="EMBL/GenBank/DDBJ databases">
        <title>Genome of the entomopathogenic fungus Entomophthora muscae.</title>
        <authorList>
            <person name="Elya C."/>
            <person name="Lovett B.R."/>
            <person name="Lee E."/>
            <person name="Macias A.M."/>
            <person name="Hajek A.E."/>
            <person name="De Bivort B.L."/>
            <person name="Kasson M.T."/>
            <person name="De Fine Licht H.H."/>
            <person name="Stajich J.E."/>
        </authorList>
    </citation>
    <scope>NUCLEOTIDE SEQUENCE</scope>
    <source>
        <strain evidence="1">Berkeley</strain>
    </source>
</reference>
<keyword evidence="2" id="KW-1185">Reference proteome</keyword>
<protein>
    <submittedName>
        <fullName evidence="1">Uncharacterized protein</fullName>
    </submittedName>
</protein>
<evidence type="ECO:0000313" key="2">
    <source>
        <dbReference type="Proteomes" id="UP001165960"/>
    </source>
</evidence>
<evidence type="ECO:0000313" key="1">
    <source>
        <dbReference type="EMBL" id="KAJ9055983.1"/>
    </source>
</evidence>
<proteinExistence type="predicted"/>